<evidence type="ECO:0000313" key="3">
    <source>
        <dbReference type="EMBL" id="SMO54892.1"/>
    </source>
</evidence>
<evidence type="ECO:0000313" key="4">
    <source>
        <dbReference type="Proteomes" id="UP000317557"/>
    </source>
</evidence>
<sequence length="467" mass="53643">MKKLFLIASLFVLSLPSFGQDNVTEAYFHELKGMEDSAGVTHLFYRQFVRSYFQCSEGNGGHKVENRSNDIHHFNVQAQSDKMKFRDGFAEWCLDGYYYDSQGIHVYEFYDNDPEKWIAIGTYEYSFAINDYQENALNIETPILIKQKSKNVFDYSQPNDFYLSPNGDSLYVEVGRTVPFTGRSNQWPDFEDYDDFVAYADSLSFSKKIIGIHPFIDSLYFATNSSGQLFRSEHYTGNFELADTNWYFNNLTFADDTSHIYSFRKAGIIRSSKLGEPGSWQFRSINFTTDASRHYTIDRASANRIFVSDSTTILHSTDYGDNFSPLTTIDHQITGLYKKPDSDLLYVLTREELLEVNVETKATTSLKQIPVSRERLPEVPTQVELKQNYPNPFNPTTVIAYMTQNNGHVQLSVYDQLGRKVQTLVDEFQEAGIYAVTFDAKSLASGIYYYRLEADGKIASKKMTLIK</sequence>
<dbReference type="Proteomes" id="UP000317557">
    <property type="component" value="Unassembled WGS sequence"/>
</dbReference>
<accession>A0A521C634</accession>
<evidence type="ECO:0000259" key="2">
    <source>
        <dbReference type="Pfam" id="PF18962"/>
    </source>
</evidence>
<proteinExistence type="predicted"/>
<evidence type="ECO:0000256" key="1">
    <source>
        <dbReference type="SAM" id="SignalP"/>
    </source>
</evidence>
<dbReference type="Pfam" id="PF18962">
    <property type="entry name" value="Por_Secre_tail"/>
    <property type="match status" value="1"/>
</dbReference>
<keyword evidence="1" id="KW-0732">Signal</keyword>
<dbReference type="InterPro" id="IPR026444">
    <property type="entry name" value="Secre_tail"/>
</dbReference>
<keyword evidence="4" id="KW-1185">Reference proteome</keyword>
<dbReference type="Gene3D" id="2.60.40.4070">
    <property type="match status" value="1"/>
</dbReference>
<gene>
    <name evidence="3" type="ORF">SAMN06265219_104202</name>
</gene>
<dbReference type="NCBIfam" id="TIGR04183">
    <property type="entry name" value="Por_Secre_tail"/>
    <property type="match status" value="1"/>
</dbReference>
<dbReference type="EMBL" id="FXTP01000004">
    <property type="protein sequence ID" value="SMO54892.1"/>
    <property type="molecule type" value="Genomic_DNA"/>
</dbReference>
<name>A0A521C634_9BACT</name>
<dbReference type="OrthoDB" id="1523006at2"/>
<protein>
    <submittedName>
        <fullName evidence="3">Por secretion system C-terminal sorting domain-containing protein</fullName>
    </submittedName>
</protein>
<feature type="domain" description="Secretion system C-terminal sorting" evidence="2">
    <location>
        <begin position="389"/>
        <end position="463"/>
    </location>
</feature>
<dbReference type="RefSeq" id="WP_142453804.1">
    <property type="nucleotide sequence ID" value="NZ_FXTP01000004.1"/>
</dbReference>
<organism evidence="3 4">
    <name type="scientific">Gracilimonas mengyeensis</name>
    <dbReference type="NCBI Taxonomy" id="1302730"/>
    <lineage>
        <taxon>Bacteria</taxon>
        <taxon>Pseudomonadati</taxon>
        <taxon>Balneolota</taxon>
        <taxon>Balneolia</taxon>
        <taxon>Balneolales</taxon>
        <taxon>Balneolaceae</taxon>
        <taxon>Gracilimonas</taxon>
    </lineage>
</organism>
<reference evidence="3 4" key="1">
    <citation type="submission" date="2017-05" db="EMBL/GenBank/DDBJ databases">
        <authorList>
            <person name="Varghese N."/>
            <person name="Submissions S."/>
        </authorList>
    </citation>
    <scope>NUCLEOTIDE SEQUENCE [LARGE SCALE GENOMIC DNA]</scope>
    <source>
        <strain evidence="3 4">DSM 21985</strain>
    </source>
</reference>
<feature type="signal peptide" evidence="1">
    <location>
        <begin position="1"/>
        <end position="19"/>
    </location>
</feature>
<dbReference type="SUPFAM" id="SSF110296">
    <property type="entry name" value="Oligoxyloglucan reducing end-specific cellobiohydrolase"/>
    <property type="match status" value="1"/>
</dbReference>
<dbReference type="AlphaFoldDB" id="A0A521C634"/>
<feature type="chain" id="PRO_5021868805" evidence="1">
    <location>
        <begin position="20"/>
        <end position="467"/>
    </location>
</feature>